<evidence type="ECO:0000256" key="8">
    <source>
        <dbReference type="ARBA" id="ARBA00023326"/>
    </source>
</evidence>
<accession>A0ABR7XS10</accession>
<evidence type="ECO:0000313" key="11">
    <source>
        <dbReference type="EMBL" id="MBD1421657.1"/>
    </source>
</evidence>
<evidence type="ECO:0000256" key="6">
    <source>
        <dbReference type="ARBA" id="ARBA00023277"/>
    </source>
</evidence>
<comment type="similarity">
    <text evidence="2 10">Belongs to the glycosyl hydrolase 1 family.</text>
</comment>
<gene>
    <name evidence="11" type="ORF">H8B21_08775</name>
</gene>
<feature type="active site" description="Nucleophile" evidence="9">
    <location>
        <position position="357"/>
    </location>
</feature>
<dbReference type="InterPro" id="IPR033132">
    <property type="entry name" value="GH_1_N_CS"/>
</dbReference>
<evidence type="ECO:0000256" key="1">
    <source>
        <dbReference type="ARBA" id="ARBA00000448"/>
    </source>
</evidence>
<dbReference type="PANTHER" id="PTHR10353:SF36">
    <property type="entry name" value="LP05116P"/>
    <property type="match status" value="1"/>
</dbReference>
<dbReference type="PRINTS" id="PR00131">
    <property type="entry name" value="GLHYDRLASE1"/>
</dbReference>
<dbReference type="GO" id="GO:0004565">
    <property type="term" value="F:beta-galactosidase activity"/>
    <property type="evidence" value="ECO:0007669"/>
    <property type="project" value="UniProtKB-EC"/>
</dbReference>
<dbReference type="EMBL" id="JACNYL010000002">
    <property type="protein sequence ID" value="MBD1421657.1"/>
    <property type="molecule type" value="Genomic_DNA"/>
</dbReference>
<evidence type="ECO:0000256" key="2">
    <source>
        <dbReference type="ARBA" id="ARBA00010838"/>
    </source>
</evidence>
<evidence type="ECO:0000256" key="5">
    <source>
        <dbReference type="ARBA" id="ARBA00023001"/>
    </source>
</evidence>
<dbReference type="PANTHER" id="PTHR10353">
    <property type="entry name" value="GLYCOSYL HYDROLASE"/>
    <property type="match status" value="1"/>
</dbReference>
<reference evidence="11 12" key="1">
    <citation type="submission" date="2020-08" db="EMBL/GenBank/DDBJ databases">
        <title>Sphingobacterium sp. DN00404 isolated from aquaculture water.</title>
        <authorList>
            <person name="Zhang M."/>
        </authorList>
    </citation>
    <scope>NUCLEOTIDE SEQUENCE [LARGE SCALE GENOMIC DNA]</scope>
    <source>
        <strain evidence="11 12">KCTC 42746</strain>
    </source>
</reference>
<dbReference type="RefSeq" id="WP_190313401.1">
    <property type="nucleotide sequence ID" value="NZ_JACNYL010000002.1"/>
</dbReference>
<dbReference type="InterPro" id="IPR001360">
    <property type="entry name" value="Glyco_hydro_1"/>
</dbReference>
<dbReference type="NCBIfam" id="TIGR03356">
    <property type="entry name" value="BGL"/>
    <property type="match status" value="1"/>
</dbReference>
<evidence type="ECO:0000256" key="9">
    <source>
        <dbReference type="PROSITE-ProRule" id="PRU10055"/>
    </source>
</evidence>
<dbReference type="EC" id="3.2.1.21" evidence="3 10"/>
<dbReference type="Pfam" id="PF00232">
    <property type="entry name" value="Glyco_hydro_1"/>
    <property type="match status" value="1"/>
</dbReference>
<evidence type="ECO:0000256" key="7">
    <source>
        <dbReference type="ARBA" id="ARBA00023295"/>
    </source>
</evidence>
<keyword evidence="4 10" id="KW-0378">Hydrolase</keyword>
<dbReference type="SUPFAM" id="SSF51445">
    <property type="entry name" value="(Trans)glycosidases"/>
    <property type="match status" value="1"/>
</dbReference>
<comment type="caution">
    <text evidence="11">The sequence shown here is derived from an EMBL/GenBank/DDBJ whole genome shotgun (WGS) entry which is preliminary data.</text>
</comment>
<dbReference type="PROSITE" id="PS00653">
    <property type="entry name" value="GLYCOSYL_HYDROL_F1_2"/>
    <property type="match status" value="1"/>
</dbReference>
<keyword evidence="12" id="KW-1185">Reference proteome</keyword>
<keyword evidence="8" id="KW-0624">Polysaccharide degradation</keyword>
<dbReference type="Gene3D" id="3.20.20.80">
    <property type="entry name" value="Glycosidases"/>
    <property type="match status" value="1"/>
</dbReference>
<dbReference type="Proteomes" id="UP000651112">
    <property type="component" value="Unassembled WGS sequence"/>
</dbReference>
<dbReference type="InterPro" id="IPR018120">
    <property type="entry name" value="Glyco_hydro_1_AS"/>
</dbReference>
<dbReference type="InterPro" id="IPR017853">
    <property type="entry name" value="GH"/>
</dbReference>
<name>A0ABR7XS10_9SPHI</name>
<comment type="catalytic activity">
    <reaction evidence="1 10">
        <text>Hydrolysis of terminal, non-reducing beta-D-glucosyl residues with release of beta-D-glucose.</text>
        <dbReference type="EC" id="3.2.1.21"/>
    </reaction>
</comment>
<dbReference type="InterPro" id="IPR017736">
    <property type="entry name" value="Glyco_hydro_1_beta-glucosidase"/>
</dbReference>
<dbReference type="PROSITE" id="PS00572">
    <property type="entry name" value="GLYCOSYL_HYDROL_F1_1"/>
    <property type="match status" value="1"/>
</dbReference>
<keyword evidence="7 10" id="KW-0326">Glycosidase</keyword>
<keyword evidence="5" id="KW-0136">Cellulose degradation</keyword>
<evidence type="ECO:0000256" key="10">
    <source>
        <dbReference type="RuleBase" id="RU361175"/>
    </source>
</evidence>
<organism evidence="11 12">
    <name type="scientific">Sphingobacterium chuzhouense</name>
    <dbReference type="NCBI Taxonomy" id="1742264"/>
    <lineage>
        <taxon>Bacteria</taxon>
        <taxon>Pseudomonadati</taxon>
        <taxon>Bacteroidota</taxon>
        <taxon>Sphingobacteriia</taxon>
        <taxon>Sphingobacteriales</taxon>
        <taxon>Sphingobacteriaceae</taxon>
        <taxon>Sphingobacterium</taxon>
    </lineage>
</organism>
<evidence type="ECO:0000256" key="3">
    <source>
        <dbReference type="ARBA" id="ARBA00012744"/>
    </source>
</evidence>
<evidence type="ECO:0000256" key="4">
    <source>
        <dbReference type="ARBA" id="ARBA00022801"/>
    </source>
</evidence>
<keyword evidence="6" id="KW-0119">Carbohydrate metabolism</keyword>
<evidence type="ECO:0000313" key="12">
    <source>
        <dbReference type="Proteomes" id="UP000651112"/>
    </source>
</evidence>
<protein>
    <recommendedName>
        <fullName evidence="3 10">Beta-glucosidase</fullName>
        <ecNumber evidence="3 10">3.2.1.21</ecNumber>
    </recommendedName>
</protein>
<sequence>MAPLKKEAFDDDFIWGISTAAYQIEGAHNKDGKGPSIWDVFVQKKKSLLHGQHGNIACDFYHRYTDDLILMRKLNIYNHRFSIAWSRILPEGNGRINQQGIDFYNKLIDRSLELGIRPWVTLYHWDLPHALDRNGGWTNRDVKEWFGNYVAICVKHFGDRVKDWIVLNEPTVFCAAGYFFGIHAPGKNGLDTFLAATHHTALAQAHGARVIKSLQTDSNVGTTFSCSHVQPFSASEKDALAAERADLLLNRLFIEPLLGLGYPTGSIKVLNRIEKYMQQNDEQDLKFNMDFIGLQNYTREIIKHSYFVPYIQAKIVNAKNRAVETTAMNWEVYPESVYHTLKKFSAYHNIPPLIITENGAAFPDNVVNGKIDDPKRKQYLQDAIQQVLRAKQEGVNVKGYFVWTFLDNFEWAEGYVPRFGLVYVDFSTQQRIVKASGHWYAEFLK</sequence>
<proteinExistence type="inferred from homology"/>